<sequence length="104" mass="11648">MLGRSVGLKDEEMAAMADWATVPAFDDTDRLVLRYAEVLTRENRVNDALYADLEARFPREELMELCMTVALAALVNRVHATFRTDVDDSTRAQVGDAPFCPIGR</sequence>
<dbReference type="AlphaFoldDB" id="I3VIL9"/>
<dbReference type="PANTHER" id="PTHR34846">
    <property type="entry name" value="4-CARBOXYMUCONOLACTONE DECARBOXYLASE FAMILY PROTEIN (AFU_ORTHOLOGUE AFUA_6G11590)"/>
    <property type="match status" value="1"/>
</dbReference>
<dbReference type="SUPFAM" id="SSF69118">
    <property type="entry name" value="AhpD-like"/>
    <property type="match status" value="1"/>
</dbReference>
<name>I3VIL9_9BACT</name>
<evidence type="ECO:0008006" key="2">
    <source>
        <dbReference type="Google" id="ProtNLM"/>
    </source>
</evidence>
<dbReference type="InterPro" id="IPR029032">
    <property type="entry name" value="AhpD-like"/>
</dbReference>
<reference evidence="1" key="1">
    <citation type="submission" date="2012-04" db="EMBL/GenBank/DDBJ databases">
        <title>Characterization of mineral phosphate solubilization trait from soil metagenome.</title>
        <authorList>
            <person name="Chhabra S."/>
            <person name="Brazil D."/>
            <person name="Morrissey J."/>
            <person name="Burke J."/>
            <person name="O'Gara F."/>
            <person name="Dowling D."/>
        </authorList>
    </citation>
    <scope>NUCLEOTIDE SEQUENCE</scope>
</reference>
<dbReference type="PANTHER" id="PTHR34846:SF11">
    <property type="entry name" value="4-CARBOXYMUCONOLACTONE DECARBOXYLASE FAMILY PROTEIN (AFU_ORTHOLOGUE AFUA_6G11590)"/>
    <property type="match status" value="1"/>
</dbReference>
<protein>
    <recommendedName>
        <fullName evidence="2">Carboxymuconolactone decarboxylase-like domain-containing protein</fullName>
    </recommendedName>
</protein>
<dbReference type="Gene3D" id="1.20.1290.10">
    <property type="entry name" value="AhpD-like"/>
    <property type="match status" value="1"/>
</dbReference>
<evidence type="ECO:0000313" key="1">
    <source>
        <dbReference type="EMBL" id="AFK79225.1"/>
    </source>
</evidence>
<organism evidence="1">
    <name type="scientific">uncultured bacterium F41-01</name>
    <dbReference type="NCBI Taxonomy" id="1191437"/>
    <lineage>
        <taxon>Bacteria</taxon>
        <taxon>environmental samples</taxon>
    </lineage>
</organism>
<dbReference type="EMBL" id="JQ970528">
    <property type="protein sequence ID" value="AFK79225.1"/>
    <property type="molecule type" value="Genomic_DNA"/>
</dbReference>
<proteinExistence type="predicted"/>
<accession>I3VIL9</accession>